<evidence type="ECO:0000313" key="1">
    <source>
        <dbReference type="EMBL" id="GFH28467.1"/>
    </source>
</evidence>
<protein>
    <submittedName>
        <fullName evidence="1">Uncharacterized protein</fullName>
    </submittedName>
</protein>
<sequence>MPTLPRRCVQCFGDRMRGRSRAAEFHREVTEFVTLTMCMVGHEKGVAAYVKWLVEHTAAPSRVLDAADRPSVVTTAGADPASPSSDTGRSRLVSVVLGILPRCLLVFQAGVGAMWLAMNICIQADGDLVSLKDSLPALFVAVHDLQLLIASTVMALMQRLPDWRGRPVMLRVLARTATTAVLKHKVLAPKFINGQTPKAKATTQCDAQQLSLSDLLIATDMWKKLLALCGSEDPMVRALRAFAAPWVKDGGGSVLEEVMAQDGIVFYTAADEPAADSAQQPLPPPSSQQLSPVALDLVQGMDGMVEMMEKQQKMAQHMVDLRGGLRRFVGGYCGVLALCGHTIDVLGDPSVVGPADLAAQPASWLPCGNSLVEGWCTRLSAGICKLFCSPPLTRQASQSLSYTFNFLLCQGLADSHRLLFRGRQHPPPSMSHRAQRSISCLTMVLTAAVPLHGWLCIVHRLRVSGKKLKSHKTWCLEPMREALAQLEPELIWTWRALAASSSVESVLARILRDAALETQLSHLCAPPPKGWQASLGWSMQSSESLVPGLKLCLARLKQPVHS</sequence>
<dbReference type="EMBL" id="BLLF01003890">
    <property type="protein sequence ID" value="GFH28467.1"/>
    <property type="molecule type" value="Genomic_DNA"/>
</dbReference>
<dbReference type="AlphaFoldDB" id="A0A6A0A8J3"/>
<organism evidence="1 2">
    <name type="scientific">Haematococcus lacustris</name>
    <name type="common">Green alga</name>
    <name type="synonym">Haematococcus pluvialis</name>
    <dbReference type="NCBI Taxonomy" id="44745"/>
    <lineage>
        <taxon>Eukaryota</taxon>
        <taxon>Viridiplantae</taxon>
        <taxon>Chlorophyta</taxon>
        <taxon>core chlorophytes</taxon>
        <taxon>Chlorophyceae</taxon>
        <taxon>CS clade</taxon>
        <taxon>Chlamydomonadales</taxon>
        <taxon>Haematococcaceae</taxon>
        <taxon>Haematococcus</taxon>
    </lineage>
</organism>
<comment type="caution">
    <text evidence="1">The sequence shown here is derived from an EMBL/GenBank/DDBJ whole genome shotgun (WGS) entry which is preliminary data.</text>
</comment>
<evidence type="ECO:0000313" key="2">
    <source>
        <dbReference type="Proteomes" id="UP000485058"/>
    </source>
</evidence>
<keyword evidence="2" id="KW-1185">Reference proteome</keyword>
<reference evidence="1 2" key="1">
    <citation type="submission" date="2020-02" db="EMBL/GenBank/DDBJ databases">
        <title>Draft genome sequence of Haematococcus lacustris strain NIES-144.</title>
        <authorList>
            <person name="Morimoto D."/>
            <person name="Nakagawa S."/>
            <person name="Yoshida T."/>
            <person name="Sawayama S."/>
        </authorList>
    </citation>
    <scope>NUCLEOTIDE SEQUENCE [LARGE SCALE GENOMIC DNA]</scope>
    <source>
        <strain evidence="1 2">NIES-144</strain>
    </source>
</reference>
<gene>
    <name evidence="1" type="ORF">HaLaN_26965</name>
</gene>
<name>A0A6A0A8J3_HAELA</name>
<dbReference type="Proteomes" id="UP000485058">
    <property type="component" value="Unassembled WGS sequence"/>
</dbReference>
<accession>A0A6A0A8J3</accession>
<proteinExistence type="predicted"/>